<keyword evidence="2" id="KW-1185">Reference proteome</keyword>
<comment type="caution">
    <text evidence="1">The sequence shown here is derived from an EMBL/GenBank/DDBJ whole genome shotgun (WGS) entry which is preliminary data.</text>
</comment>
<dbReference type="Proteomes" id="UP000265520">
    <property type="component" value="Unassembled WGS sequence"/>
</dbReference>
<evidence type="ECO:0000313" key="2">
    <source>
        <dbReference type="Proteomes" id="UP000265520"/>
    </source>
</evidence>
<reference evidence="1 2" key="1">
    <citation type="journal article" date="2018" name="Front. Plant Sci.">
        <title>Red Clover (Trifolium pratense) and Zigzag Clover (T. medium) - A Picture of Genomic Similarities and Differences.</title>
        <authorList>
            <person name="Dluhosova J."/>
            <person name="Istvanek J."/>
            <person name="Nedelnik J."/>
            <person name="Repkova J."/>
        </authorList>
    </citation>
    <scope>NUCLEOTIDE SEQUENCE [LARGE SCALE GENOMIC DNA]</scope>
    <source>
        <strain evidence="2">cv. 10/8</strain>
        <tissue evidence="1">Leaf</tissue>
    </source>
</reference>
<accession>A0A392V1S1</accession>
<organism evidence="1 2">
    <name type="scientific">Trifolium medium</name>
    <dbReference type="NCBI Taxonomy" id="97028"/>
    <lineage>
        <taxon>Eukaryota</taxon>
        <taxon>Viridiplantae</taxon>
        <taxon>Streptophyta</taxon>
        <taxon>Embryophyta</taxon>
        <taxon>Tracheophyta</taxon>
        <taxon>Spermatophyta</taxon>
        <taxon>Magnoliopsida</taxon>
        <taxon>eudicotyledons</taxon>
        <taxon>Gunneridae</taxon>
        <taxon>Pentapetalae</taxon>
        <taxon>rosids</taxon>
        <taxon>fabids</taxon>
        <taxon>Fabales</taxon>
        <taxon>Fabaceae</taxon>
        <taxon>Papilionoideae</taxon>
        <taxon>50 kb inversion clade</taxon>
        <taxon>NPAAA clade</taxon>
        <taxon>Hologalegina</taxon>
        <taxon>IRL clade</taxon>
        <taxon>Trifolieae</taxon>
        <taxon>Trifolium</taxon>
    </lineage>
</organism>
<dbReference type="AlphaFoldDB" id="A0A392V1S1"/>
<evidence type="ECO:0000313" key="1">
    <source>
        <dbReference type="EMBL" id="MCI80991.1"/>
    </source>
</evidence>
<sequence>SCSRVGQATDSKQQNCTASCALRPSAWRLAPRTDNT</sequence>
<protein>
    <submittedName>
        <fullName evidence="1">Uncharacterized protein</fullName>
    </submittedName>
</protein>
<name>A0A392V1S1_9FABA</name>
<proteinExistence type="predicted"/>
<dbReference type="EMBL" id="LXQA011007952">
    <property type="protein sequence ID" value="MCI80991.1"/>
    <property type="molecule type" value="Genomic_DNA"/>
</dbReference>
<feature type="non-terminal residue" evidence="1">
    <location>
        <position position="1"/>
    </location>
</feature>